<protein>
    <recommendedName>
        <fullName evidence="7">F5/8 type C domain-containing protein</fullName>
    </recommendedName>
</protein>
<dbReference type="InterPro" id="IPR008979">
    <property type="entry name" value="Galactose-bd-like_sf"/>
</dbReference>
<dbReference type="InterPro" id="IPR015202">
    <property type="entry name" value="GO-like_E_set"/>
</dbReference>
<evidence type="ECO:0000259" key="3">
    <source>
        <dbReference type="PROSITE" id="PS50022"/>
    </source>
</evidence>
<dbReference type="InterPro" id="IPR037293">
    <property type="entry name" value="Gal_Oxidase_central_sf"/>
</dbReference>
<evidence type="ECO:0000256" key="1">
    <source>
        <dbReference type="ARBA" id="ARBA00022729"/>
    </source>
</evidence>
<dbReference type="InterPro" id="IPR013783">
    <property type="entry name" value="Ig-like_fold"/>
</dbReference>
<evidence type="ECO:0000256" key="2">
    <source>
        <dbReference type="SAM" id="SignalP"/>
    </source>
</evidence>
<sequence>MFQKSASFLALVLGVLNLYTVSAAVTTALAPIPISREGWLVTTDSFQPGNPATNAIDDNAATFWHTAYNPDAPLPHWILVDMRNQYVVNGFSYTPRQDGNSNGNIGTHTIEYSLDGNTWTTAATGTWANDPSVKTTLFTPVIARYMRLTATTEASNTGKQWSSAAEINVLTNPHAAVARANWKVTADSQETSVQSWPASAAIDGSPNTFWHSQWVNAQPPLPHYFTIDQGTPVNVGGLSYVPRPASSGPNGRIGSYQVQKSDDGNTWTTIATGTWADTMTQKFVEWTPITARYFRLVALTEAGNRGPWTSAAEINLLDGSNNLANFIVTVDSQETAAVNNSAVLALDGDPTTFWHTEWSQSQPGFPHTFQIDMQATLPVKALQYLPRQDGNFNGNIGQYRIDLSSDGNTWTTVSTGQFADNSQAKLVQFQETTCRYVRLTALSEAGNRGPWSSAAEILVSFDATYVAPNPKTYGQWGMTIDFPVVPVAAAVTYDTGGVLAWAAWNPLGNGWENTVGGVTVTALYNPSTGIVSKAAVSNTQHDMFCPGINMDHNGQIVVTGGNDAPRTSIYQTPNAVWFAAPNMQQPRGYQAATTLSNGWTFTIGGSWSGGIYKKNGEYYNPATNTWTMLNGADVTPMLTADTAGLFRQDNHAWLFAWKNQAVFQAGPSKAMNWYTTTGNGGVTSAGTRSDATDQMCGFATMYDAVNGKVLAAGGSPNYSGSMAVNNAYIITIPGTVGAQAQVQKVAPMSFKRIFANGVALPNGQVFVVGGQDFGSPFNDDSSIMYPELYTPSTNTWTTMGAMAVPRNYHSIALLMPDATVMVGGGGLCDGCDYNHYDGQIWQPPYLFDNNGNPAVRPVIKSVSATTIKVGKAMSFTADSVITSIALVRLGSATHTVNTDQRRIPITPAFTGVTSYSFTIPSDPGIALPGYWMLFAMNSAGVPSLSKTIKITL</sequence>
<feature type="domain" description="F5/8 type C" evidence="3">
    <location>
        <begin position="183"/>
        <end position="300"/>
    </location>
</feature>
<feature type="domain" description="F5/8 type C" evidence="3">
    <location>
        <begin position="309"/>
        <end position="460"/>
    </location>
</feature>
<dbReference type="GeneID" id="27315689"/>
<dbReference type="InterPro" id="IPR009880">
    <property type="entry name" value="Glyoxal_oxidase_N"/>
</dbReference>
<reference evidence="5 6" key="1">
    <citation type="submission" date="2015-01" db="EMBL/GenBank/DDBJ databases">
        <title>The Genome Sequence of Ochroconis gallopava CBS43764.</title>
        <authorList>
            <consortium name="The Broad Institute Genomics Platform"/>
            <person name="Cuomo C."/>
            <person name="de Hoog S."/>
            <person name="Gorbushina A."/>
            <person name="Stielow B."/>
            <person name="Teixiera M."/>
            <person name="Abouelleil A."/>
            <person name="Chapman S.B."/>
            <person name="Priest M."/>
            <person name="Young S.K."/>
            <person name="Wortman J."/>
            <person name="Nusbaum C."/>
            <person name="Birren B."/>
        </authorList>
    </citation>
    <scope>NUCLEOTIDE SEQUENCE [LARGE SCALE GENOMIC DNA]</scope>
    <source>
        <strain evidence="5 6">CBS 43764</strain>
    </source>
</reference>
<evidence type="ECO:0000313" key="5">
    <source>
        <dbReference type="EMBL" id="KIW00731.1"/>
    </source>
</evidence>
<dbReference type="InterPro" id="IPR006652">
    <property type="entry name" value="Kelch_1"/>
</dbReference>
<dbReference type="VEuPathDB" id="FungiDB:PV09_07716"/>
<proteinExistence type="predicted"/>
<feature type="signal peptide" evidence="2">
    <location>
        <begin position="1"/>
        <end position="23"/>
    </location>
</feature>
<dbReference type="AlphaFoldDB" id="A0A0D1XEU8"/>
<dbReference type="STRING" id="253628.A0A0D1XEU8"/>
<dbReference type="SUPFAM" id="SSF49785">
    <property type="entry name" value="Galactose-binding domain-like"/>
    <property type="match status" value="3"/>
</dbReference>
<dbReference type="RefSeq" id="XP_016210600.1">
    <property type="nucleotide sequence ID" value="XM_016361521.1"/>
</dbReference>
<organism evidence="5 6">
    <name type="scientific">Verruconis gallopava</name>
    <dbReference type="NCBI Taxonomy" id="253628"/>
    <lineage>
        <taxon>Eukaryota</taxon>
        <taxon>Fungi</taxon>
        <taxon>Dikarya</taxon>
        <taxon>Ascomycota</taxon>
        <taxon>Pezizomycotina</taxon>
        <taxon>Dothideomycetes</taxon>
        <taxon>Pleosporomycetidae</taxon>
        <taxon>Venturiales</taxon>
        <taxon>Sympoventuriaceae</taxon>
        <taxon>Verruconis</taxon>
    </lineage>
</organism>
<keyword evidence="6" id="KW-1185">Reference proteome</keyword>
<feature type="domain" description="Fibronectin type-III" evidence="4">
    <location>
        <begin position="221"/>
        <end position="319"/>
    </location>
</feature>
<dbReference type="InterPro" id="IPR003961">
    <property type="entry name" value="FN3_dom"/>
</dbReference>
<dbReference type="Gene3D" id="2.60.120.260">
    <property type="entry name" value="Galactose-binding domain-like"/>
    <property type="match status" value="3"/>
</dbReference>
<dbReference type="SMART" id="SM00612">
    <property type="entry name" value="Kelch"/>
    <property type="match status" value="3"/>
</dbReference>
<dbReference type="SUPFAM" id="SSF50965">
    <property type="entry name" value="Galactose oxidase, central domain"/>
    <property type="match status" value="1"/>
</dbReference>
<keyword evidence="1 2" id="KW-0732">Signal</keyword>
<dbReference type="HOGENOM" id="CLU_316141_0_0_1"/>
<evidence type="ECO:0008006" key="7">
    <source>
        <dbReference type="Google" id="ProtNLM"/>
    </source>
</evidence>
<dbReference type="PANTHER" id="PTHR32208">
    <property type="entry name" value="SECRETED PROTEIN-RELATED"/>
    <property type="match status" value="1"/>
</dbReference>
<dbReference type="PROSITE" id="PS50022">
    <property type="entry name" value="FA58C_3"/>
    <property type="match status" value="3"/>
</dbReference>
<dbReference type="Pfam" id="PF00754">
    <property type="entry name" value="F5_F8_type_C"/>
    <property type="match status" value="3"/>
</dbReference>
<dbReference type="PROSITE" id="PS50853">
    <property type="entry name" value="FN3"/>
    <property type="match status" value="1"/>
</dbReference>
<accession>A0A0D1XEU8</accession>
<dbReference type="PANTHER" id="PTHR32208:SF68">
    <property type="entry name" value="GALACTOSE OXIDASE"/>
    <property type="match status" value="1"/>
</dbReference>
<evidence type="ECO:0000259" key="4">
    <source>
        <dbReference type="PROSITE" id="PS50853"/>
    </source>
</evidence>
<dbReference type="InterPro" id="IPR014756">
    <property type="entry name" value="Ig_E-set"/>
</dbReference>
<dbReference type="SMART" id="SM00231">
    <property type="entry name" value="FA58C"/>
    <property type="match status" value="2"/>
</dbReference>
<dbReference type="Gene3D" id="2.130.10.80">
    <property type="entry name" value="Galactose oxidase/kelch, beta-propeller"/>
    <property type="match status" value="1"/>
</dbReference>
<dbReference type="CDD" id="cd02851">
    <property type="entry name" value="E_set_GO_C"/>
    <property type="match status" value="1"/>
</dbReference>
<dbReference type="InParanoid" id="A0A0D1XEU8"/>
<dbReference type="Pfam" id="PF09118">
    <property type="entry name" value="GO-like_E_set"/>
    <property type="match status" value="1"/>
</dbReference>
<dbReference type="Gene3D" id="2.60.40.10">
    <property type="entry name" value="Immunoglobulins"/>
    <property type="match status" value="1"/>
</dbReference>
<evidence type="ECO:0000313" key="6">
    <source>
        <dbReference type="Proteomes" id="UP000053259"/>
    </source>
</evidence>
<gene>
    <name evidence="5" type="ORF">PV09_07716</name>
</gene>
<dbReference type="EMBL" id="KN847560">
    <property type="protein sequence ID" value="KIW00731.1"/>
    <property type="molecule type" value="Genomic_DNA"/>
</dbReference>
<dbReference type="SUPFAM" id="SSF81296">
    <property type="entry name" value="E set domains"/>
    <property type="match status" value="1"/>
</dbReference>
<feature type="domain" description="F5/8 type C" evidence="3">
    <location>
        <begin position="22"/>
        <end position="172"/>
    </location>
</feature>
<dbReference type="Pfam" id="PF07250">
    <property type="entry name" value="Glyoxal_oxid_N"/>
    <property type="match status" value="1"/>
</dbReference>
<dbReference type="InterPro" id="IPR011043">
    <property type="entry name" value="Gal_Oxase/kelch_b-propeller"/>
</dbReference>
<dbReference type="Proteomes" id="UP000053259">
    <property type="component" value="Unassembled WGS sequence"/>
</dbReference>
<feature type="chain" id="PRO_5002236362" description="F5/8 type C domain-containing protein" evidence="2">
    <location>
        <begin position="24"/>
        <end position="952"/>
    </location>
</feature>
<name>A0A0D1XEU8_9PEZI</name>
<dbReference type="InterPro" id="IPR000421">
    <property type="entry name" value="FA58C"/>
</dbReference>
<dbReference type="OrthoDB" id="2019572at2759"/>